<dbReference type="Gene3D" id="2.130.10.10">
    <property type="entry name" value="YVTN repeat-like/Quinoprotein amine dehydrogenase"/>
    <property type="match status" value="1"/>
</dbReference>
<dbReference type="GO" id="GO:0045499">
    <property type="term" value="F:chemorepellent activity"/>
    <property type="evidence" value="ECO:0007669"/>
    <property type="project" value="TreeGrafter"/>
</dbReference>
<dbReference type="GO" id="GO:0098978">
    <property type="term" value="C:glutamatergic synapse"/>
    <property type="evidence" value="ECO:0007669"/>
    <property type="project" value="TreeGrafter"/>
</dbReference>
<dbReference type="GO" id="GO:0008045">
    <property type="term" value="P:motor neuron axon guidance"/>
    <property type="evidence" value="ECO:0007669"/>
    <property type="project" value="TreeGrafter"/>
</dbReference>
<evidence type="ECO:0000256" key="7">
    <source>
        <dbReference type="PROSITE-ProRule" id="PRU00352"/>
    </source>
</evidence>
<dbReference type="PANTHER" id="PTHR11036">
    <property type="entry name" value="SEMAPHORIN"/>
    <property type="match status" value="1"/>
</dbReference>
<dbReference type="OrthoDB" id="9988752at2759"/>
<keyword evidence="6" id="KW-0393">Immunoglobulin domain</keyword>
<dbReference type="GO" id="GO:0005886">
    <property type="term" value="C:plasma membrane"/>
    <property type="evidence" value="ECO:0007669"/>
    <property type="project" value="TreeGrafter"/>
</dbReference>
<feature type="chain" id="PRO_5039954390" evidence="8">
    <location>
        <begin position="24"/>
        <end position="112"/>
    </location>
</feature>
<dbReference type="GO" id="GO:0001755">
    <property type="term" value="P:neural crest cell migration"/>
    <property type="evidence" value="ECO:0007669"/>
    <property type="project" value="TreeGrafter"/>
</dbReference>
<keyword evidence="4" id="KW-0524">Neurogenesis</keyword>
<evidence type="ECO:0000259" key="9">
    <source>
        <dbReference type="PROSITE" id="PS51004"/>
    </source>
</evidence>
<evidence type="ECO:0000313" key="10">
    <source>
        <dbReference type="Proteomes" id="UP000695026"/>
    </source>
</evidence>
<dbReference type="GO" id="GO:0030335">
    <property type="term" value="P:positive regulation of cell migration"/>
    <property type="evidence" value="ECO:0007669"/>
    <property type="project" value="TreeGrafter"/>
</dbReference>
<dbReference type="InterPro" id="IPR027231">
    <property type="entry name" value="Semaphorin"/>
</dbReference>
<dbReference type="GO" id="GO:0030215">
    <property type="term" value="F:semaphorin receptor binding"/>
    <property type="evidence" value="ECO:0007669"/>
    <property type="project" value="InterPro"/>
</dbReference>
<gene>
    <name evidence="11" type="primary">LOC112542139</name>
</gene>
<dbReference type="GO" id="GO:0038191">
    <property type="term" value="F:neuropilin binding"/>
    <property type="evidence" value="ECO:0007669"/>
    <property type="project" value="TreeGrafter"/>
</dbReference>
<dbReference type="AlphaFoldDB" id="A0A9F5IZW4"/>
<dbReference type="KEGG" id="pbi:112542139"/>
<evidence type="ECO:0000256" key="2">
    <source>
        <dbReference type="ARBA" id="ARBA00022729"/>
    </source>
</evidence>
<feature type="signal peptide" evidence="8">
    <location>
        <begin position="1"/>
        <end position="23"/>
    </location>
</feature>
<feature type="non-terminal residue" evidence="11">
    <location>
        <position position="112"/>
    </location>
</feature>
<dbReference type="InterPro" id="IPR036352">
    <property type="entry name" value="Semap_dom_sf"/>
</dbReference>
<dbReference type="GO" id="GO:0071526">
    <property type="term" value="P:semaphorin-plexin signaling pathway"/>
    <property type="evidence" value="ECO:0007669"/>
    <property type="project" value="TreeGrafter"/>
</dbReference>
<evidence type="ECO:0000256" key="8">
    <source>
        <dbReference type="SAM" id="SignalP"/>
    </source>
</evidence>
<dbReference type="GO" id="GO:0030424">
    <property type="term" value="C:axon"/>
    <property type="evidence" value="ECO:0007669"/>
    <property type="project" value="TreeGrafter"/>
</dbReference>
<dbReference type="InterPro" id="IPR001627">
    <property type="entry name" value="Semap_dom"/>
</dbReference>
<dbReference type="PANTHER" id="PTHR11036:SF23">
    <property type="entry name" value="SEMAPHORIN-3A"/>
    <property type="match status" value="1"/>
</dbReference>
<dbReference type="SUPFAM" id="SSF101912">
    <property type="entry name" value="Sema domain"/>
    <property type="match status" value="1"/>
</dbReference>
<evidence type="ECO:0000256" key="6">
    <source>
        <dbReference type="ARBA" id="ARBA00023319"/>
    </source>
</evidence>
<dbReference type="GO" id="GO:0005615">
    <property type="term" value="C:extracellular space"/>
    <property type="evidence" value="ECO:0007669"/>
    <property type="project" value="TreeGrafter"/>
</dbReference>
<keyword evidence="2 8" id="KW-0732">Signal</keyword>
<sequence length="112" mass="13027">MGWIDQVALLVLGVLMLAERDRCQHVKKNVPRLKLSYKEMFESSNIATFHGLVNSSSYHTFLLDEERSRLYVGAKDHIFSFNLVNIKDFQMIAWPVSHSRRDECKWAGKDVL</sequence>
<dbReference type="Proteomes" id="UP000695026">
    <property type="component" value="Unplaced"/>
</dbReference>
<feature type="domain" description="Sema" evidence="9">
    <location>
        <begin position="32"/>
        <end position="112"/>
    </location>
</feature>
<dbReference type="InterPro" id="IPR015943">
    <property type="entry name" value="WD40/YVTN_repeat-like_dom_sf"/>
</dbReference>
<proteinExistence type="predicted"/>
<keyword evidence="1" id="KW-0217">Developmental protein</keyword>
<name>A0A9F5IZW4_PYTBI</name>
<keyword evidence="10" id="KW-1185">Reference proteome</keyword>
<evidence type="ECO:0000256" key="5">
    <source>
        <dbReference type="ARBA" id="ARBA00023180"/>
    </source>
</evidence>
<accession>A0A9F5IZW4</accession>
<organism evidence="10 11">
    <name type="scientific">Python bivittatus</name>
    <name type="common">Burmese python</name>
    <name type="synonym">Python molurus bivittatus</name>
    <dbReference type="NCBI Taxonomy" id="176946"/>
    <lineage>
        <taxon>Eukaryota</taxon>
        <taxon>Metazoa</taxon>
        <taxon>Chordata</taxon>
        <taxon>Craniata</taxon>
        <taxon>Vertebrata</taxon>
        <taxon>Euteleostomi</taxon>
        <taxon>Lepidosauria</taxon>
        <taxon>Squamata</taxon>
        <taxon>Bifurcata</taxon>
        <taxon>Unidentata</taxon>
        <taxon>Episquamata</taxon>
        <taxon>Toxicofera</taxon>
        <taxon>Serpentes</taxon>
        <taxon>Henophidia</taxon>
        <taxon>Pythonidae</taxon>
        <taxon>Python</taxon>
    </lineage>
</organism>
<keyword evidence="5" id="KW-0325">Glycoprotein</keyword>
<reference evidence="11" key="1">
    <citation type="submission" date="2025-08" db="UniProtKB">
        <authorList>
            <consortium name="RefSeq"/>
        </authorList>
    </citation>
    <scope>IDENTIFICATION</scope>
    <source>
        <tissue evidence="11">Liver</tissue>
    </source>
</reference>
<protein>
    <submittedName>
        <fullName evidence="11">Semaphorin-3A-like</fullName>
    </submittedName>
</protein>
<evidence type="ECO:0000256" key="4">
    <source>
        <dbReference type="ARBA" id="ARBA00022902"/>
    </source>
</evidence>
<comment type="caution">
    <text evidence="7">Lacks conserved residue(s) required for the propagation of feature annotation.</text>
</comment>
<evidence type="ECO:0000256" key="1">
    <source>
        <dbReference type="ARBA" id="ARBA00022473"/>
    </source>
</evidence>
<evidence type="ECO:0000256" key="3">
    <source>
        <dbReference type="ARBA" id="ARBA00022782"/>
    </source>
</evidence>
<dbReference type="PROSITE" id="PS51004">
    <property type="entry name" value="SEMA"/>
    <property type="match status" value="1"/>
</dbReference>
<keyword evidence="3" id="KW-0221">Differentiation</keyword>
<evidence type="ECO:0000313" key="11">
    <source>
        <dbReference type="RefSeq" id="XP_025029957.1"/>
    </source>
</evidence>
<dbReference type="GeneID" id="112542139"/>
<dbReference type="RefSeq" id="XP_025029957.1">
    <property type="nucleotide sequence ID" value="XM_025174189.1"/>
</dbReference>